<keyword evidence="3 7" id="KW-0479">Metal-binding</keyword>
<dbReference type="GO" id="GO:0005506">
    <property type="term" value="F:iron ion binding"/>
    <property type="evidence" value="ECO:0007669"/>
    <property type="project" value="InterPro"/>
</dbReference>
<organism evidence="8 9">
    <name type="scientific">Paralvinella palmiformis</name>
    <dbReference type="NCBI Taxonomy" id="53620"/>
    <lineage>
        <taxon>Eukaryota</taxon>
        <taxon>Metazoa</taxon>
        <taxon>Spiralia</taxon>
        <taxon>Lophotrochozoa</taxon>
        <taxon>Annelida</taxon>
        <taxon>Polychaeta</taxon>
        <taxon>Sedentaria</taxon>
        <taxon>Canalipalpata</taxon>
        <taxon>Terebellida</taxon>
        <taxon>Terebelliformia</taxon>
        <taxon>Alvinellidae</taxon>
        <taxon>Paralvinella</taxon>
    </lineage>
</organism>
<dbReference type="Pfam" id="PF00067">
    <property type="entry name" value="p450"/>
    <property type="match status" value="2"/>
</dbReference>
<dbReference type="GO" id="GO:0016705">
    <property type="term" value="F:oxidoreductase activity, acting on paired donors, with incorporation or reduction of molecular oxygen"/>
    <property type="evidence" value="ECO:0007669"/>
    <property type="project" value="InterPro"/>
</dbReference>
<dbReference type="GO" id="GO:0008395">
    <property type="term" value="F:steroid hydroxylase activity"/>
    <property type="evidence" value="ECO:0007669"/>
    <property type="project" value="TreeGrafter"/>
</dbReference>
<dbReference type="PANTHER" id="PTHR24302:SF15">
    <property type="entry name" value="FATTY-ACID PEROXYGENASE"/>
    <property type="match status" value="1"/>
</dbReference>
<dbReference type="PRINTS" id="PR00463">
    <property type="entry name" value="EP450I"/>
</dbReference>
<evidence type="ECO:0000256" key="6">
    <source>
        <dbReference type="ARBA" id="ARBA00043906"/>
    </source>
</evidence>
<comment type="function">
    <text evidence="6">Cytochromes P450 are a group of heme-thiolate monooxygenases. They oxidize a variety of structurally unrelated compounds, including steroids, fatty acids, and xenobiotics.</text>
</comment>
<dbReference type="EMBL" id="JAODUP010000543">
    <property type="protein sequence ID" value="KAK2147642.1"/>
    <property type="molecule type" value="Genomic_DNA"/>
</dbReference>
<keyword evidence="4 7" id="KW-0560">Oxidoreductase</keyword>
<dbReference type="PANTHER" id="PTHR24302">
    <property type="entry name" value="CYTOCHROME P450 FAMILY 3"/>
    <property type="match status" value="1"/>
</dbReference>
<evidence type="ECO:0000256" key="1">
    <source>
        <dbReference type="ARBA" id="ARBA00010617"/>
    </source>
</evidence>
<evidence type="ECO:0000256" key="4">
    <source>
        <dbReference type="ARBA" id="ARBA00023002"/>
    </source>
</evidence>
<dbReference type="PROSITE" id="PS00086">
    <property type="entry name" value="CYTOCHROME_P450"/>
    <property type="match status" value="1"/>
</dbReference>
<dbReference type="GO" id="GO:0020037">
    <property type="term" value="F:heme binding"/>
    <property type="evidence" value="ECO:0007669"/>
    <property type="project" value="InterPro"/>
</dbReference>
<dbReference type="AlphaFoldDB" id="A0AAD9J6Q1"/>
<evidence type="ECO:0000313" key="9">
    <source>
        <dbReference type="Proteomes" id="UP001208570"/>
    </source>
</evidence>
<evidence type="ECO:0000256" key="7">
    <source>
        <dbReference type="RuleBase" id="RU000461"/>
    </source>
</evidence>
<dbReference type="InterPro" id="IPR036396">
    <property type="entry name" value="Cyt_P450_sf"/>
</dbReference>
<dbReference type="Gene3D" id="1.10.630.10">
    <property type="entry name" value="Cytochrome P450"/>
    <property type="match status" value="1"/>
</dbReference>
<dbReference type="Proteomes" id="UP001208570">
    <property type="component" value="Unassembled WGS sequence"/>
</dbReference>
<comment type="caution">
    <text evidence="8">The sequence shown here is derived from an EMBL/GenBank/DDBJ whole genome shotgun (WGS) entry which is preliminary data.</text>
</comment>
<comment type="similarity">
    <text evidence="1 7">Belongs to the cytochrome P450 family.</text>
</comment>
<dbReference type="InterPro" id="IPR002401">
    <property type="entry name" value="Cyt_P450_E_grp-I"/>
</dbReference>
<evidence type="ECO:0000313" key="8">
    <source>
        <dbReference type="EMBL" id="KAK2147642.1"/>
    </source>
</evidence>
<keyword evidence="5 7" id="KW-0408">Iron</keyword>
<sequence length="457" mass="52592">MWKRRRQQSLFKKMGIPGPEPNWLFGNLHQLINPAIYITLQKWTKQYNKLYGYYEGCTPVLVTNDLDMIQDVFLKKHSAFRDRKKLFFNVPEDSDFNHMFVAHGNRWKRLRTIVSPTFSAVKLKLLLPLIEEKVNTLVEKLSKTAEGECINIMNLAPSKRSIVLILAKVFPELDKVLWRLFQIVMKIKKMPQVELLRTMGNVIDLREKEKAVEDHITLLTKQNSFKFYRTDLLQLMLDAKADDYVADEVLTMTADPENEGINIEEMASSETSDKNKSCNAASARGHGIGRKKLTTQEIKSQSFLFLVAGYETTSTALSYCTYLLSTNPDVQDKLLEEIDHFLPQGTKATYDILQHMSYLHMVLYETLRLYPLASKFSKEAIANRHPMAWMAFGLGPRNCVGLRFALVEAKMALAEILRKYSFKPCCETNKKLQLKDSGVIIPKNGVQVILVPRQHKY</sequence>
<reference evidence="8" key="1">
    <citation type="journal article" date="2023" name="Mol. Biol. Evol.">
        <title>Third-Generation Sequencing Reveals the Adaptive Role of the Epigenome in Three Deep-Sea Polychaetes.</title>
        <authorList>
            <person name="Perez M."/>
            <person name="Aroh O."/>
            <person name="Sun Y."/>
            <person name="Lan Y."/>
            <person name="Juniper S.K."/>
            <person name="Young C.R."/>
            <person name="Angers B."/>
            <person name="Qian P.Y."/>
        </authorList>
    </citation>
    <scope>NUCLEOTIDE SEQUENCE</scope>
    <source>
        <strain evidence="8">P08H-3</strain>
    </source>
</reference>
<keyword evidence="9" id="KW-1185">Reference proteome</keyword>
<evidence type="ECO:0008006" key="10">
    <source>
        <dbReference type="Google" id="ProtNLM"/>
    </source>
</evidence>
<proteinExistence type="inferred from homology"/>
<dbReference type="InterPro" id="IPR050705">
    <property type="entry name" value="Cytochrome_P450_3A"/>
</dbReference>
<gene>
    <name evidence="8" type="ORF">LSH36_543g00044</name>
</gene>
<evidence type="ECO:0000256" key="2">
    <source>
        <dbReference type="ARBA" id="ARBA00022617"/>
    </source>
</evidence>
<keyword evidence="2 7" id="KW-0349">Heme</keyword>
<accession>A0AAD9J6Q1</accession>
<dbReference type="InterPro" id="IPR017972">
    <property type="entry name" value="Cyt_P450_CS"/>
</dbReference>
<evidence type="ECO:0000256" key="5">
    <source>
        <dbReference type="ARBA" id="ARBA00023004"/>
    </source>
</evidence>
<dbReference type="InterPro" id="IPR001128">
    <property type="entry name" value="Cyt_P450"/>
</dbReference>
<name>A0AAD9J6Q1_9ANNE</name>
<protein>
    <recommendedName>
        <fullName evidence="10">Cytochrome P450</fullName>
    </recommendedName>
</protein>
<dbReference type="PRINTS" id="PR00385">
    <property type="entry name" value="P450"/>
</dbReference>
<keyword evidence="7" id="KW-0503">Monooxygenase</keyword>
<evidence type="ECO:0000256" key="3">
    <source>
        <dbReference type="ARBA" id="ARBA00022723"/>
    </source>
</evidence>
<dbReference type="SUPFAM" id="SSF48264">
    <property type="entry name" value="Cytochrome P450"/>
    <property type="match status" value="1"/>
</dbReference>